<gene>
    <name evidence="1" type="ORF">L1967_14815</name>
</gene>
<keyword evidence="2" id="KW-1185">Reference proteome</keyword>
<name>A0A9X2A013_9FLAO</name>
<evidence type="ECO:0000313" key="1">
    <source>
        <dbReference type="EMBL" id="MCL6219566.1"/>
    </source>
</evidence>
<reference evidence="1" key="1">
    <citation type="submission" date="2022-01" db="EMBL/GenBank/DDBJ databases">
        <title>Genome sequencing of Zunongwangia sp. M21534 genome.</title>
        <authorList>
            <person name="Chen Y."/>
            <person name="Dong C."/>
            <person name="Shao Z."/>
        </authorList>
    </citation>
    <scope>NUCLEOTIDE SEQUENCE</scope>
    <source>
        <strain evidence="1">MCCC M21534</strain>
    </source>
</reference>
<dbReference type="Proteomes" id="UP001139521">
    <property type="component" value="Unassembled WGS sequence"/>
</dbReference>
<proteinExistence type="predicted"/>
<evidence type="ECO:0000313" key="2">
    <source>
        <dbReference type="Proteomes" id="UP001139521"/>
    </source>
</evidence>
<protein>
    <submittedName>
        <fullName evidence="1">Uncharacterized protein</fullName>
    </submittedName>
</protein>
<organism evidence="1 2">
    <name type="scientific">Zunongwangia pacifica</name>
    <dbReference type="NCBI Taxonomy" id="2911062"/>
    <lineage>
        <taxon>Bacteria</taxon>
        <taxon>Pseudomonadati</taxon>
        <taxon>Bacteroidota</taxon>
        <taxon>Flavobacteriia</taxon>
        <taxon>Flavobacteriales</taxon>
        <taxon>Flavobacteriaceae</taxon>
        <taxon>Zunongwangia</taxon>
    </lineage>
</organism>
<dbReference type="EMBL" id="JAKHSK010000023">
    <property type="protein sequence ID" value="MCL6219566.1"/>
    <property type="molecule type" value="Genomic_DNA"/>
</dbReference>
<dbReference type="RefSeq" id="WP_249602284.1">
    <property type="nucleotide sequence ID" value="NZ_JAKHSK010000023.1"/>
</dbReference>
<dbReference type="AlphaFoldDB" id="A0A9X2A013"/>
<accession>A0A9X2A013</accession>
<comment type="caution">
    <text evidence="1">The sequence shown here is derived from an EMBL/GenBank/DDBJ whole genome shotgun (WGS) entry which is preliminary data.</text>
</comment>
<sequence>MRKSILLVLFIVSNCLFGHSQTEESQIKMFYESAIKNHIDNFQQMFENGSSAVKIEDLYFISKDIPEVYLPKKIGQYNIKYIDVYKKKAKGFYVKEFLQYLYNRSS</sequence>